<dbReference type="AlphaFoldDB" id="A0A845HX71"/>
<sequence>MNSEPVITHVTPVDGNVFADLGFEATEASKLLAETDAIISAKLSIKHFLMTELAEWMQEKNLQQVDAAAILGIPPPRVSDLKNKKSVKFTIDALIDMLARTGKQVQVLIR</sequence>
<feature type="domain" description="HTH cro/C1-type" evidence="1">
    <location>
        <begin position="53"/>
        <end position="108"/>
    </location>
</feature>
<dbReference type="RefSeq" id="WP_161034032.1">
    <property type="nucleotide sequence ID" value="NZ_WWCL01000001.1"/>
</dbReference>
<dbReference type="InterPro" id="IPR010982">
    <property type="entry name" value="Lambda_DNA-bd_dom_sf"/>
</dbReference>
<dbReference type="InterPro" id="IPR001387">
    <property type="entry name" value="Cro/C1-type_HTH"/>
</dbReference>
<evidence type="ECO:0000259" key="1">
    <source>
        <dbReference type="PROSITE" id="PS50943"/>
    </source>
</evidence>
<keyword evidence="3" id="KW-1185">Reference proteome</keyword>
<dbReference type="EMBL" id="WWCL01000001">
    <property type="protein sequence ID" value="MYN44327.1"/>
    <property type="molecule type" value="Genomic_DNA"/>
</dbReference>
<accession>A0A845HX71</accession>
<evidence type="ECO:0000313" key="3">
    <source>
        <dbReference type="Proteomes" id="UP000444316"/>
    </source>
</evidence>
<dbReference type="SUPFAM" id="SSF47413">
    <property type="entry name" value="lambda repressor-like DNA-binding domains"/>
    <property type="match status" value="1"/>
</dbReference>
<comment type="caution">
    <text evidence="2">The sequence shown here is derived from an EMBL/GenBank/DDBJ whole genome shotgun (WGS) entry which is preliminary data.</text>
</comment>
<dbReference type="Gene3D" id="1.10.260.40">
    <property type="entry name" value="lambda repressor-like DNA-binding domains"/>
    <property type="match status" value="1"/>
</dbReference>
<dbReference type="Pfam" id="PF13744">
    <property type="entry name" value="HTH_37"/>
    <property type="match status" value="1"/>
</dbReference>
<organism evidence="2 3">
    <name type="scientific">Duganella fentianensis</name>
    <dbReference type="NCBI Taxonomy" id="2692177"/>
    <lineage>
        <taxon>Bacteria</taxon>
        <taxon>Pseudomonadati</taxon>
        <taxon>Pseudomonadota</taxon>
        <taxon>Betaproteobacteria</taxon>
        <taxon>Burkholderiales</taxon>
        <taxon>Oxalobacteraceae</taxon>
        <taxon>Telluria group</taxon>
        <taxon>Duganella</taxon>
    </lineage>
</organism>
<dbReference type="PROSITE" id="PS50943">
    <property type="entry name" value="HTH_CROC1"/>
    <property type="match status" value="1"/>
</dbReference>
<gene>
    <name evidence="2" type="ORF">GTP23_04480</name>
</gene>
<protein>
    <submittedName>
        <fullName evidence="2">XRE family transcriptional regulator</fullName>
    </submittedName>
</protein>
<dbReference type="GO" id="GO:0003677">
    <property type="term" value="F:DNA binding"/>
    <property type="evidence" value="ECO:0007669"/>
    <property type="project" value="InterPro"/>
</dbReference>
<dbReference type="SMART" id="SM00530">
    <property type="entry name" value="HTH_XRE"/>
    <property type="match status" value="1"/>
</dbReference>
<proteinExistence type="predicted"/>
<reference evidence="2" key="1">
    <citation type="submission" date="2019-12" db="EMBL/GenBank/DDBJ databases">
        <title>Novel species isolated from a subtropical stream in China.</title>
        <authorList>
            <person name="Lu H."/>
        </authorList>
    </citation>
    <scope>NUCLEOTIDE SEQUENCE [LARGE SCALE GENOMIC DNA]</scope>
    <source>
        <strain evidence="2">FT93W</strain>
    </source>
</reference>
<dbReference type="InterPro" id="IPR039554">
    <property type="entry name" value="HigA2-like_HTH"/>
</dbReference>
<evidence type="ECO:0000313" key="2">
    <source>
        <dbReference type="EMBL" id="MYN44327.1"/>
    </source>
</evidence>
<name>A0A845HX71_9BURK</name>
<dbReference type="Proteomes" id="UP000444316">
    <property type="component" value="Unassembled WGS sequence"/>
</dbReference>